<dbReference type="InterPro" id="IPR051162">
    <property type="entry name" value="T4SS_component"/>
</dbReference>
<keyword evidence="3" id="KW-1185">Reference proteome</keyword>
<gene>
    <name evidence="2" type="ORF">FPZ49_33680</name>
</gene>
<dbReference type="AlphaFoldDB" id="A0A559JHU0"/>
<reference evidence="2 3" key="1">
    <citation type="submission" date="2019-07" db="EMBL/GenBank/DDBJ databases">
        <authorList>
            <person name="Kim J."/>
        </authorList>
    </citation>
    <scope>NUCLEOTIDE SEQUENCE [LARGE SCALE GENOMIC DNA]</scope>
    <source>
        <strain evidence="2 3">JC52</strain>
    </source>
</reference>
<comment type="caution">
    <text evidence="2">The sequence shown here is derived from an EMBL/GenBank/DDBJ whole genome shotgun (WGS) entry which is preliminary data.</text>
</comment>
<sequence length="629" mass="71043">MLNDGITFQRDHFVIQTGLGNVKYARSFFIKPSGYPRTVRIGWLENLFSGDDVDVSVHIDPLDRNAAIKKLQDKIDELATVMYSAQKRADQAKYDDVFQKSDDTKIIQREIKNNTNGLFYVSIQATVYANGLDELNAKCVEIENIVGGESIEILNAYGRQKEGFLSCLPLGKNYLSKSDRNLDQRSLTAIFPHASSRLNHQGGFPIGRSGRDYVYYNNFDPSLNNYSVGIFGASGSGKSVLVKQFIARGFADGITKNVIIDVEPEYVELTKALGGVVIPIYPTNSDSASRINPFDIYAEKEVINKGTPDEYVVEKVNINEKVKEAIEFFKIMKQSVNGPDTMLGAVELGVLNDILTDAYKDRDITEDPDSIYEQVQSIDDHGRITYEKKYREMPTISEILQQLGVYLTKGYEELKELTMIVDLFTAGRAFGMFDGQTHIVSEGNNVTLDEAPVITFDISRLSQNGIERPLAMHVITTWVWGRFITSNPKAKKRVLIDEAWQQIAYKSMMAWLKVLSLRGRKWNTSLTLVSQRYEMFDRDETARDVVSQFDTICFLRQADQDIDAILRTFRLSGGVGEMIRTFSTGEVLMKANKQIVHFMSEPTPEEWVYLNTNQNVQMGRARSKEGVAS</sequence>
<dbReference type="InterPro" id="IPR027417">
    <property type="entry name" value="P-loop_NTPase"/>
</dbReference>
<evidence type="ECO:0000259" key="1">
    <source>
        <dbReference type="Pfam" id="PF01935"/>
    </source>
</evidence>
<dbReference type="Proteomes" id="UP000317036">
    <property type="component" value="Unassembled WGS sequence"/>
</dbReference>
<dbReference type="SUPFAM" id="SSF52540">
    <property type="entry name" value="P-loop containing nucleoside triphosphate hydrolases"/>
    <property type="match status" value="1"/>
</dbReference>
<feature type="domain" description="Helicase HerA central" evidence="1">
    <location>
        <begin position="227"/>
        <end position="465"/>
    </location>
</feature>
<accession>A0A559JHU0</accession>
<evidence type="ECO:0000313" key="2">
    <source>
        <dbReference type="EMBL" id="TVX99439.1"/>
    </source>
</evidence>
<dbReference type="InterPro" id="IPR002789">
    <property type="entry name" value="HerA_central"/>
</dbReference>
<dbReference type="PANTHER" id="PTHR30121:SF6">
    <property type="entry name" value="SLR6007 PROTEIN"/>
    <property type="match status" value="1"/>
</dbReference>
<dbReference type="Pfam" id="PF01935">
    <property type="entry name" value="DUF87"/>
    <property type="match status" value="1"/>
</dbReference>
<evidence type="ECO:0000313" key="3">
    <source>
        <dbReference type="Proteomes" id="UP000317036"/>
    </source>
</evidence>
<dbReference type="PANTHER" id="PTHR30121">
    <property type="entry name" value="UNCHARACTERIZED PROTEIN YJGR-RELATED"/>
    <property type="match status" value="1"/>
</dbReference>
<dbReference type="EMBL" id="VNJI01000080">
    <property type="protein sequence ID" value="TVX99439.1"/>
    <property type="molecule type" value="Genomic_DNA"/>
</dbReference>
<dbReference type="Gene3D" id="1.10.8.730">
    <property type="match status" value="1"/>
</dbReference>
<dbReference type="OrthoDB" id="9804380at2"/>
<organism evidence="2 3">
    <name type="scientific">Paenibacillus cremeus</name>
    <dbReference type="NCBI Taxonomy" id="2163881"/>
    <lineage>
        <taxon>Bacteria</taxon>
        <taxon>Bacillati</taxon>
        <taxon>Bacillota</taxon>
        <taxon>Bacilli</taxon>
        <taxon>Bacillales</taxon>
        <taxon>Paenibacillaceae</taxon>
        <taxon>Paenibacillus</taxon>
    </lineage>
</organism>
<protein>
    <submittedName>
        <fullName evidence="2">DUF87 domain-containing protein</fullName>
    </submittedName>
</protein>
<dbReference type="Gene3D" id="3.40.50.300">
    <property type="entry name" value="P-loop containing nucleotide triphosphate hydrolases"/>
    <property type="match status" value="1"/>
</dbReference>
<name>A0A559JHU0_9BACL</name>
<proteinExistence type="predicted"/>